<feature type="region of interest" description="Disordered" evidence="1">
    <location>
        <begin position="13"/>
        <end position="40"/>
    </location>
</feature>
<evidence type="ECO:0000313" key="2">
    <source>
        <dbReference type="EMBL" id="KAH9637581.1"/>
    </source>
</evidence>
<feature type="compositionally biased region" description="Basic residues" evidence="1">
    <location>
        <begin position="27"/>
        <end position="40"/>
    </location>
</feature>
<sequence>MSVEQRWQDLASLLTIPPPPPPDQYQHYHHHHAHQHPHPHNIARSGDQYLLINMTNIIFPDFRAHGAAGGGAAAPLDGAYKVESNQHPQQHDPLYYQNASAEMAGPTNQDGFLQSILNDEDLQLMDMAMNEGTYLTDKDTTS</sequence>
<comment type="caution">
    <text evidence="2">The sequence shown here is derived from an EMBL/GenBank/DDBJ whole genome shotgun (WGS) entry which is preliminary data.</text>
</comment>
<name>A0A922MJE8_SPOEX</name>
<reference evidence="2" key="1">
    <citation type="journal article" date="2021" name="G3 (Bethesda)">
        <title>Genome and transcriptome analysis of the beet armyworm Spodoptera exigua reveals targets for pest control. .</title>
        <authorList>
            <person name="Simon S."/>
            <person name="Breeschoten T."/>
            <person name="Jansen H.J."/>
            <person name="Dirks R.P."/>
            <person name="Schranz M.E."/>
            <person name="Ros V.I.D."/>
        </authorList>
    </citation>
    <scope>NUCLEOTIDE SEQUENCE</scope>
    <source>
        <strain evidence="2">TB_SE_WUR_2020</strain>
    </source>
</reference>
<accession>A0A922MJE8</accession>
<evidence type="ECO:0000313" key="3">
    <source>
        <dbReference type="Proteomes" id="UP000814243"/>
    </source>
</evidence>
<protein>
    <submittedName>
        <fullName evidence="2">Uncharacterized protein</fullName>
    </submittedName>
</protein>
<dbReference type="AlphaFoldDB" id="A0A922MJE8"/>
<proteinExistence type="predicted"/>
<gene>
    <name evidence="2" type="ORF">HF086_014221</name>
</gene>
<evidence type="ECO:0000256" key="1">
    <source>
        <dbReference type="SAM" id="MobiDB-lite"/>
    </source>
</evidence>
<dbReference type="Proteomes" id="UP000814243">
    <property type="component" value="Unassembled WGS sequence"/>
</dbReference>
<organism evidence="2 3">
    <name type="scientific">Spodoptera exigua</name>
    <name type="common">Beet armyworm</name>
    <name type="synonym">Noctua fulgens</name>
    <dbReference type="NCBI Taxonomy" id="7107"/>
    <lineage>
        <taxon>Eukaryota</taxon>
        <taxon>Metazoa</taxon>
        <taxon>Ecdysozoa</taxon>
        <taxon>Arthropoda</taxon>
        <taxon>Hexapoda</taxon>
        <taxon>Insecta</taxon>
        <taxon>Pterygota</taxon>
        <taxon>Neoptera</taxon>
        <taxon>Endopterygota</taxon>
        <taxon>Lepidoptera</taxon>
        <taxon>Glossata</taxon>
        <taxon>Ditrysia</taxon>
        <taxon>Noctuoidea</taxon>
        <taxon>Noctuidae</taxon>
        <taxon>Amphipyrinae</taxon>
        <taxon>Spodoptera</taxon>
    </lineage>
</organism>
<dbReference type="EMBL" id="JACEFF010000442">
    <property type="protein sequence ID" value="KAH9637581.1"/>
    <property type="molecule type" value="Genomic_DNA"/>
</dbReference>